<organism evidence="3 4">
    <name type="scientific">Protopolystoma xenopodis</name>
    <dbReference type="NCBI Taxonomy" id="117903"/>
    <lineage>
        <taxon>Eukaryota</taxon>
        <taxon>Metazoa</taxon>
        <taxon>Spiralia</taxon>
        <taxon>Lophotrochozoa</taxon>
        <taxon>Platyhelminthes</taxon>
        <taxon>Monogenea</taxon>
        <taxon>Polyopisthocotylea</taxon>
        <taxon>Polystomatidea</taxon>
        <taxon>Polystomatidae</taxon>
        <taxon>Protopolystoma</taxon>
    </lineage>
</organism>
<proteinExistence type="predicted"/>
<dbReference type="AlphaFoldDB" id="A0A448XPP7"/>
<dbReference type="EMBL" id="CAAALY010271142">
    <property type="protein sequence ID" value="VEL41803.1"/>
    <property type="molecule type" value="Genomic_DNA"/>
</dbReference>
<name>A0A448XPP7_9PLAT</name>
<evidence type="ECO:0000256" key="1">
    <source>
        <dbReference type="SAM" id="MobiDB-lite"/>
    </source>
</evidence>
<feature type="region of interest" description="Disordered" evidence="1">
    <location>
        <begin position="1"/>
        <end position="78"/>
    </location>
</feature>
<evidence type="ECO:0000256" key="2">
    <source>
        <dbReference type="SAM" id="Phobius"/>
    </source>
</evidence>
<gene>
    <name evidence="3" type="ORF">PXEA_LOCUS35243</name>
</gene>
<feature type="transmembrane region" description="Helical" evidence="2">
    <location>
        <begin position="94"/>
        <end position="121"/>
    </location>
</feature>
<keyword evidence="4" id="KW-1185">Reference proteome</keyword>
<reference evidence="3" key="1">
    <citation type="submission" date="2018-11" db="EMBL/GenBank/DDBJ databases">
        <authorList>
            <consortium name="Pathogen Informatics"/>
        </authorList>
    </citation>
    <scope>NUCLEOTIDE SEQUENCE</scope>
</reference>
<protein>
    <submittedName>
        <fullName evidence="3">Uncharacterized protein</fullName>
    </submittedName>
</protein>
<sequence length="124" mass="14202">MPSEQVEEFDDEPLLDLQPVTYPVPGNSCKASSPLLDYEEPKPSLEEEQQRRTEKDEQEVGNNEMDDEQDDKEDEDDCDETVSWQDYLIYGHLGGGWCLMACVLLLFVSTISLLVSCDFFVAKW</sequence>
<evidence type="ECO:0000313" key="4">
    <source>
        <dbReference type="Proteomes" id="UP000784294"/>
    </source>
</evidence>
<feature type="compositionally biased region" description="Acidic residues" evidence="1">
    <location>
        <begin position="56"/>
        <end position="78"/>
    </location>
</feature>
<feature type="compositionally biased region" description="Acidic residues" evidence="1">
    <location>
        <begin position="1"/>
        <end position="14"/>
    </location>
</feature>
<keyword evidence="2" id="KW-1133">Transmembrane helix</keyword>
<comment type="caution">
    <text evidence="3">The sequence shown here is derived from an EMBL/GenBank/DDBJ whole genome shotgun (WGS) entry which is preliminary data.</text>
</comment>
<evidence type="ECO:0000313" key="3">
    <source>
        <dbReference type="EMBL" id="VEL41803.1"/>
    </source>
</evidence>
<accession>A0A448XPP7</accession>
<keyword evidence="2" id="KW-0472">Membrane</keyword>
<feature type="compositionally biased region" description="Basic and acidic residues" evidence="1">
    <location>
        <begin position="39"/>
        <end position="55"/>
    </location>
</feature>
<keyword evidence="2" id="KW-0812">Transmembrane</keyword>
<dbReference type="Proteomes" id="UP000784294">
    <property type="component" value="Unassembled WGS sequence"/>
</dbReference>